<evidence type="ECO:0000313" key="2">
    <source>
        <dbReference type="EMBL" id="TQJ06846.1"/>
    </source>
</evidence>
<name>A0A542DUX5_9ACTN</name>
<dbReference type="InterPro" id="IPR053853">
    <property type="entry name" value="FitA-like_RHH"/>
</dbReference>
<reference evidence="2 3" key="1">
    <citation type="submission" date="2019-06" db="EMBL/GenBank/DDBJ databases">
        <title>Sequencing the genomes of 1000 actinobacteria strains.</title>
        <authorList>
            <person name="Klenk H.-P."/>
        </authorList>
    </citation>
    <scope>NUCLEOTIDE SEQUENCE [LARGE SCALE GENOMIC DNA]</scope>
    <source>
        <strain evidence="2 3">DSM 17305</strain>
    </source>
</reference>
<dbReference type="SUPFAM" id="SSF47598">
    <property type="entry name" value="Ribbon-helix-helix"/>
    <property type="match status" value="1"/>
</dbReference>
<dbReference type="Gene3D" id="1.10.1220.10">
    <property type="entry name" value="Met repressor-like"/>
    <property type="match status" value="1"/>
</dbReference>
<dbReference type="AlphaFoldDB" id="A0A542DUX5"/>
<dbReference type="InterPro" id="IPR010985">
    <property type="entry name" value="Ribbon_hlx_hlx"/>
</dbReference>
<dbReference type="GO" id="GO:0006355">
    <property type="term" value="P:regulation of DNA-templated transcription"/>
    <property type="evidence" value="ECO:0007669"/>
    <property type="project" value="InterPro"/>
</dbReference>
<dbReference type="RefSeq" id="WP_420359234.1">
    <property type="nucleotide sequence ID" value="NZ_BAAAKA010000010.1"/>
</dbReference>
<dbReference type="EMBL" id="VFMM01000003">
    <property type="protein sequence ID" value="TQJ06846.1"/>
    <property type="molecule type" value="Genomic_DNA"/>
</dbReference>
<feature type="domain" description="Antitoxin FitA-like ribbon-helix-helix" evidence="1">
    <location>
        <begin position="2"/>
        <end position="40"/>
    </location>
</feature>
<comment type="caution">
    <text evidence="2">The sequence shown here is derived from an EMBL/GenBank/DDBJ whole genome shotgun (WGS) entry which is preliminary data.</text>
</comment>
<dbReference type="Proteomes" id="UP000316298">
    <property type="component" value="Unassembled WGS sequence"/>
</dbReference>
<sequence length="75" mass="8495">MATLTLRNVPEETRRALKRRAAQHNRSMEAEARAILAAAVVPGNFIEDWLDTAEELRGDELELPERSVPREPELS</sequence>
<protein>
    <recommendedName>
        <fullName evidence="1">Antitoxin FitA-like ribbon-helix-helix domain-containing protein</fullName>
    </recommendedName>
</protein>
<organism evidence="2 3">
    <name type="scientific">Kribbella jejuensis</name>
    <dbReference type="NCBI Taxonomy" id="236068"/>
    <lineage>
        <taxon>Bacteria</taxon>
        <taxon>Bacillati</taxon>
        <taxon>Actinomycetota</taxon>
        <taxon>Actinomycetes</taxon>
        <taxon>Propionibacteriales</taxon>
        <taxon>Kribbellaceae</taxon>
        <taxon>Kribbella</taxon>
    </lineage>
</organism>
<dbReference type="InterPro" id="IPR013321">
    <property type="entry name" value="Arc_rbn_hlx_hlx"/>
</dbReference>
<proteinExistence type="predicted"/>
<evidence type="ECO:0000313" key="3">
    <source>
        <dbReference type="Proteomes" id="UP000316298"/>
    </source>
</evidence>
<dbReference type="Pfam" id="PF22513">
    <property type="entry name" value="FitA-like_RHH"/>
    <property type="match status" value="1"/>
</dbReference>
<evidence type="ECO:0000259" key="1">
    <source>
        <dbReference type="Pfam" id="PF22513"/>
    </source>
</evidence>
<gene>
    <name evidence="2" type="ORF">FB475_6522</name>
</gene>
<keyword evidence="3" id="KW-1185">Reference proteome</keyword>
<accession>A0A542DUX5</accession>